<dbReference type="Proteomes" id="UP000005012">
    <property type="component" value="Chromosome"/>
</dbReference>
<accession>A0A140NSC4</accession>
<dbReference type="KEGG" id="psi:S70_18795"/>
<keyword evidence="1" id="KW-0812">Transmembrane</keyword>
<dbReference type="PATRIC" id="fig|1157951.4.peg.3773"/>
<proteinExistence type="predicted"/>
<feature type="transmembrane region" description="Helical" evidence="1">
    <location>
        <begin position="71"/>
        <end position="87"/>
    </location>
</feature>
<feature type="transmembrane region" description="Helical" evidence="1">
    <location>
        <begin position="12"/>
        <end position="31"/>
    </location>
</feature>
<dbReference type="InterPro" id="IPR032126">
    <property type="entry name" value="LydA_holin"/>
</dbReference>
<name>A0A140NSC4_PROSM</name>
<evidence type="ECO:0000313" key="3">
    <source>
        <dbReference type="Proteomes" id="UP000005012"/>
    </source>
</evidence>
<protein>
    <submittedName>
        <fullName evidence="2">Phage holin</fullName>
    </submittedName>
</protein>
<gene>
    <name evidence="2" type="ordered locus">S70_18795</name>
</gene>
<evidence type="ECO:0000313" key="2">
    <source>
        <dbReference type="EMBL" id="AFH95560.1"/>
    </source>
</evidence>
<dbReference type="AlphaFoldDB" id="A0A140NSC4"/>
<keyword evidence="1" id="KW-1133">Transmembrane helix</keyword>
<dbReference type="HOGENOM" id="CLU_155267_0_0_6"/>
<reference evidence="2 3" key="1">
    <citation type="journal article" date="2012" name="J. Bacteriol.">
        <title>Complete Genome Sequence of Providencia stuartii Clinical Isolate MRSN 2154.</title>
        <authorList>
            <person name="Clifford R.J."/>
            <person name="Hang J."/>
            <person name="Riley M.C."/>
            <person name="Onmus-Leone F."/>
            <person name="Kuschner R.A."/>
            <person name="Lesho E.P."/>
            <person name="Waterman P.E."/>
        </authorList>
    </citation>
    <scope>NUCLEOTIDE SEQUENCE [LARGE SCALE GENOMIC DNA]</scope>
    <source>
        <strain evidence="2 3">MRSN 2154</strain>
    </source>
</reference>
<dbReference type="Pfam" id="PF16083">
    <property type="entry name" value="Phage_holin_3_3"/>
    <property type="match status" value="1"/>
</dbReference>
<organism evidence="2 3">
    <name type="scientific">Providencia stuartii (strain MRSN 2154)</name>
    <dbReference type="NCBI Taxonomy" id="1157951"/>
    <lineage>
        <taxon>Bacteria</taxon>
        <taxon>Pseudomonadati</taxon>
        <taxon>Pseudomonadota</taxon>
        <taxon>Gammaproteobacteria</taxon>
        <taxon>Enterobacterales</taxon>
        <taxon>Morganellaceae</taxon>
        <taxon>Providencia</taxon>
    </lineage>
</organism>
<evidence type="ECO:0000256" key="1">
    <source>
        <dbReference type="SAM" id="Phobius"/>
    </source>
</evidence>
<keyword evidence="1" id="KW-0472">Membrane</keyword>
<sequence>MPHRDPNNYSWFREVLILLMTMLGVAASYAYKVLNGERFSWRTFILQAIVAVFAGAIVFLASSYYQWVPEIAGGAAGFAGWSGAELIKTIEKRFLRKVSGE</sequence>
<feature type="transmembrane region" description="Helical" evidence="1">
    <location>
        <begin position="43"/>
        <end position="65"/>
    </location>
</feature>
<dbReference type="EMBL" id="CP003488">
    <property type="protein sequence ID" value="AFH95560.1"/>
    <property type="molecule type" value="Genomic_DNA"/>
</dbReference>
<reference evidence="3" key="2">
    <citation type="submission" date="2012-04" db="EMBL/GenBank/DDBJ databases">
        <title>Complete genome sequence of Providencia stuartii clinical isolate MRSN 2154.</title>
        <authorList>
            <person name="Clifford R.J."/>
            <person name="Hang J."/>
            <person name="Riley M.C."/>
            <person name="Onmus-Leone F."/>
            <person name="Kuschner R.A."/>
            <person name="Lesho E.P."/>
            <person name="Waterman P.E."/>
        </authorList>
    </citation>
    <scope>NUCLEOTIDE SEQUENCE [LARGE SCALE GENOMIC DNA]</scope>
    <source>
        <strain evidence="3">MRSN 2154</strain>
    </source>
</reference>